<name>A0ABM1VS96_APLCA</name>
<accession>A0ABM1VS96</accession>
<dbReference type="Proteomes" id="UP000694888">
    <property type="component" value="Unplaced"/>
</dbReference>
<dbReference type="RefSeq" id="XP_005097021.3">
    <property type="nucleotide sequence ID" value="XM_005096964.3"/>
</dbReference>
<evidence type="ECO:0000313" key="4">
    <source>
        <dbReference type="RefSeq" id="XP_035825288.1"/>
    </source>
</evidence>
<dbReference type="RefSeq" id="XP_012937183.1">
    <property type="nucleotide sequence ID" value="XM_013081729.2"/>
</dbReference>
<reference evidence="2 3" key="1">
    <citation type="submission" date="2025-05" db="UniProtKB">
        <authorList>
            <consortium name="RefSeq"/>
        </authorList>
    </citation>
    <scope>IDENTIFICATION</scope>
</reference>
<sequence length="158" mass="17749">MDLSKVKQAALLSALESVTDAATEIIRNARNDVQSSSEDFVSQKIGKLFRIVGLYKKAFEKVEAKSKDEFERKASRHFRDGKMREAFDELLDVEREWDDFLMGVDKGLASTGGPALREGDVGPISDSLVNACTELPTTFEDFLMDQQFLVLVLLRHFA</sequence>
<dbReference type="RefSeq" id="XP_035825288.1">
    <property type="nucleotide sequence ID" value="XM_035969395.1"/>
</dbReference>
<organism evidence="1 4">
    <name type="scientific">Aplysia californica</name>
    <name type="common">California sea hare</name>
    <dbReference type="NCBI Taxonomy" id="6500"/>
    <lineage>
        <taxon>Eukaryota</taxon>
        <taxon>Metazoa</taxon>
        <taxon>Spiralia</taxon>
        <taxon>Lophotrochozoa</taxon>
        <taxon>Mollusca</taxon>
        <taxon>Gastropoda</taxon>
        <taxon>Heterobranchia</taxon>
        <taxon>Euthyneura</taxon>
        <taxon>Tectipleura</taxon>
        <taxon>Aplysiida</taxon>
        <taxon>Aplysioidea</taxon>
        <taxon>Aplysiidae</taxon>
        <taxon>Aplysia</taxon>
    </lineage>
</organism>
<keyword evidence="1" id="KW-1185">Reference proteome</keyword>
<evidence type="ECO:0000313" key="2">
    <source>
        <dbReference type="RefSeq" id="XP_005097021.3"/>
    </source>
</evidence>
<gene>
    <name evidence="2 3 4" type="primary">LOC101856259</name>
</gene>
<proteinExistence type="predicted"/>
<protein>
    <submittedName>
        <fullName evidence="2 3">Uncharacterized protein LOC101856259</fullName>
    </submittedName>
</protein>
<evidence type="ECO:0000313" key="3">
    <source>
        <dbReference type="RefSeq" id="XP_012937183.1"/>
    </source>
</evidence>
<dbReference type="GeneID" id="101856259"/>
<evidence type="ECO:0000313" key="1">
    <source>
        <dbReference type="Proteomes" id="UP000694888"/>
    </source>
</evidence>